<evidence type="ECO:0000313" key="2">
    <source>
        <dbReference type="EMBL" id="PSG88655.1"/>
    </source>
</evidence>
<dbReference type="SUPFAM" id="SSF53448">
    <property type="entry name" value="Nucleotide-diphospho-sugar transferases"/>
    <property type="match status" value="1"/>
</dbReference>
<accession>A0A2T1N9X6</accession>
<dbReference type="PANTHER" id="PTHR43179">
    <property type="entry name" value="RHAMNOSYLTRANSFERASE WBBL"/>
    <property type="match status" value="1"/>
</dbReference>
<dbReference type="EMBL" id="PXOQ01000009">
    <property type="protein sequence ID" value="PSG88655.1"/>
    <property type="molecule type" value="Genomic_DNA"/>
</dbReference>
<evidence type="ECO:0000313" key="3">
    <source>
        <dbReference type="Proteomes" id="UP000238426"/>
    </source>
</evidence>
<feature type="domain" description="Glycosyltransferase 2-like" evidence="1">
    <location>
        <begin position="4"/>
        <end position="149"/>
    </location>
</feature>
<dbReference type="InterPro" id="IPR001173">
    <property type="entry name" value="Glyco_trans_2-like"/>
</dbReference>
<dbReference type="Pfam" id="PF00535">
    <property type="entry name" value="Glycos_transf_2"/>
    <property type="match status" value="1"/>
</dbReference>
<dbReference type="AlphaFoldDB" id="A0A2T1N9X6"/>
<keyword evidence="3" id="KW-1185">Reference proteome</keyword>
<dbReference type="PANTHER" id="PTHR43179:SF7">
    <property type="entry name" value="RHAMNOSYLTRANSFERASE WBBL"/>
    <property type="match status" value="1"/>
</dbReference>
<dbReference type="GO" id="GO:0016740">
    <property type="term" value="F:transferase activity"/>
    <property type="evidence" value="ECO:0007669"/>
    <property type="project" value="UniProtKB-KW"/>
</dbReference>
<sequence length="296" mass="34077">MDVSIIIINYNSSSYTLKCIETIIKYTKSLTYEIIVVDNNSKTSELQDLKNGIENYTVKLIESKINLGFGGGNSLGYQFSKGKYLAFVNNDVEFLENSLLKLLNYIKTDSKIGCLGLPQINSNHKPFIYSYRQFQGISYQLFKQPKPYSYYSKLHQSDLKTPFEVDLVSGAFMFFKTEAYKACGGFDTNIFLYYEEMDIGERLRKSGYQTVFYPDGIFLHHLGKSSVNVKMKVEFTIAYLYVIQKNYSYWYYKTIQTILFFKYGMKALAKPKKYGQPFAIVAKGGNGLAYSLRVKN</sequence>
<organism evidence="2 3">
    <name type="scientific">Aurantibacter aestuarii</name>
    <dbReference type="NCBI Taxonomy" id="1266046"/>
    <lineage>
        <taxon>Bacteria</taxon>
        <taxon>Pseudomonadati</taxon>
        <taxon>Bacteroidota</taxon>
        <taxon>Flavobacteriia</taxon>
        <taxon>Flavobacteriales</taxon>
        <taxon>Flavobacteriaceae</taxon>
        <taxon>Aurantibacter</taxon>
    </lineage>
</organism>
<dbReference type="InterPro" id="IPR029044">
    <property type="entry name" value="Nucleotide-diphossugar_trans"/>
</dbReference>
<keyword evidence="2" id="KW-0808">Transferase</keyword>
<dbReference type="Gene3D" id="3.90.550.10">
    <property type="entry name" value="Spore Coat Polysaccharide Biosynthesis Protein SpsA, Chain A"/>
    <property type="match status" value="1"/>
</dbReference>
<reference evidence="2 3" key="1">
    <citation type="submission" date="2018-03" db="EMBL/GenBank/DDBJ databases">
        <title>Mesoflavibacter sp. HG37 and Mesoflavibacter sp. HG96 sp.nov., two marine bacteria isolated from seawater of Western Pacific Ocean.</title>
        <authorList>
            <person name="Cheng H."/>
            <person name="Wu Y.-H."/>
            <person name="Guo L.-L."/>
            <person name="Xu X.-W."/>
        </authorList>
    </citation>
    <scope>NUCLEOTIDE SEQUENCE [LARGE SCALE GENOMIC DNA]</scope>
    <source>
        <strain evidence="2 3">KCTC 32269</strain>
    </source>
</reference>
<evidence type="ECO:0000259" key="1">
    <source>
        <dbReference type="Pfam" id="PF00535"/>
    </source>
</evidence>
<comment type="caution">
    <text evidence="2">The sequence shown here is derived from an EMBL/GenBank/DDBJ whole genome shotgun (WGS) entry which is preliminary data.</text>
</comment>
<protein>
    <submittedName>
        <fullName evidence="2">Glycosyltransferase family 2 protein</fullName>
    </submittedName>
</protein>
<name>A0A2T1N9X6_9FLAO</name>
<gene>
    <name evidence="2" type="ORF">C7H52_10200</name>
</gene>
<proteinExistence type="predicted"/>
<dbReference type="CDD" id="cd04186">
    <property type="entry name" value="GT_2_like_c"/>
    <property type="match status" value="1"/>
</dbReference>
<dbReference type="Proteomes" id="UP000238426">
    <property type="component" value="Unassembled WGS sequence"/>
</dbReference>